<reference evidence="3 4" key="1">
    <citation type="submission" date="2019-04" db="EMBL/GenBank/DDBJ databases">
        <authorList>
            <person name="Van Vliet M D."/>
        </authorList>
    </citation>
    <scope>NUCLEOTIDE SEQUENCE [LARGE SCALE GENOMIC DNA]</scope>
    <source>
        <strain evidence="3 4">F1</strain>
    </source>
</reference>
<sequence length="225" mass="25419">MRRRAVISLLLLVPAPSVGVLFGMMLYPDAAIGRAVFMFSKVWLLLFPAVWFLGVDRHLPAKGKTDPGGYKMGLGSGLFISVFVAGSACLLGTQWIDGDFFKEMMKEVGLDHKPLYLGAAAYWILINSVLEEYVWRWFVVRQFEKVLSRMGGIVASAICFTIHHYLAMQLYFSSTVAAICSFFIFIGGVWWSWMFVRYKTIWPGWLSHALVDIAVFGTGYWLIFG</sequence>
<evidence type="ECO:0000313" key="4">
    <source>
        <dbReference type="Proteomes" id="UP000366872"/>
    </source>
</evidence>
<accession>A0A6C2UCN4</accession>
<dbReference type="AlphaFoldDB" id="A0A6C2UCN4"/>
<dbReference type="InterPro" id="IPR003675">
    <property type="entry name" value="Rce1/LyrA-like_dom"/>
</dbReference>
<keyword evidence="1" id="KW-0472">Membrane</keyword>
<evidence type="ECO:0000259" key="2">
    <source>
        <dbReference type="Pfam" id="PF02517"/>
    </source>
</evidence>
<keyword evidence="1" id="KW-1133">Transmembrane helix</keyword>
<organism evidence="3 4">
    <name type="scientific">Pontiella desulfatans</name>
    <dbReference type="NCBI Taxonomy" id="2750659"/>
    <lineage>
        <taxon>Bacteria</taxon>
        <taxon>Pseudomonadati</taxon>
        <taxon>Kiritimatiellota</taxon>
        <taxon>Kiritimatiellia</taxon>
        <taxon>Kiritimatiellales</taxon>
        <taxon>Pontiellaceae</taxon>
        <taxon>Pontiella</taxon>
    </lineage>
</organism>
<feature type="transmembrane region" description="Helical" evidence="1">
    <location>
        <begin position="116"/>
        <end position="134"/>
    </location>
</feature>
<dbReference type="EMBL" id="CAAHFG010000004">
    <property type="protein sequence ID" value="VGO17134.1"/>
    <property type="molecule type" value="Genomic_DNA"/>
</dbReference>
<name>A0A6C2UCN4_PONDE</name>
<dbReference type="GO" id="GO:0080120">
    <property type="term" value="P:CAAX-box protein maturation"/>
    <property type="evidence" value="ECO:0007669"/>
    <property type="project" value="UniProtKB-ARBA"/>
</dbReference>
<gene>
    <name evidence="3" type="ORF">PDESU_05729</name>
</gene>
<feature type="transmembrane region" description="Helical" evidence="1">
    <location>
        <begin position="74"/>
        <end position="96"/>
    </location>
</feature>
<feature type="transmembrane region" description="Helical" evidence="1">
    <location>
        <begin position="172"/>
        <end position="193"/>
    </location>
</feature>
<dbReference type="RefSeq" id="WP_136082631.1">
    <property type="nucleotide sequence ID" value="NZ_CAAHFG010000004.1"/>
</dbReference>
<feature type="transmembrane region" description="Helical" evidence="1">
    <location>
        <begin position="35"/>
        <end position="53"/>
    </location>
</feature>
<dbReference type="GO" id="GO:0004175">
    <property type="term" value="F:endopeptidase activity"/>
    <property type="evidence" value="ECO:0007669"/>
    <property type="project" value="UniProtKB-ARBA"/>
</dbReference>
<keyword evidence="1" id="KW-0812">Transmembrane</keyword>
<evidence type="ECO:0000256" key="1">
    <source>
        <dbReference type="SAM" id="Phobius"/>
    </source>
</evidence>
<protein>
    <recommendedName>
        <fullName evidence="2">CAAX prenyl protease 2/Lysostaphin resistance protein A-like domain-containing protein</fullName>
    </recommendedName>
</protein>
<evidence type="ECO:0000313" key="3">
    <source>
        <dbReference type="EMBL" id="VGO17134.1"/>
    </source>
</evidence>
<proteinExistence type="predicted"/>
<dbReference type="Proteomes" id="UP000366872">
    <property type="component" value="Unassembled WGS sequence"/>
</dbReference>
<dbReference type="Pfam" id="PF02517">
    <property type="entry name" value="Rce1-like"/>
    <property type="match status" value="1"/>
</dbReference>
<feature type="transmembrane region" description="Helical" evidence="1">
    <location>
        <begin position="205"/>
        <end position="223"/>
    </location>
</feature>
<keyword evidence="4" id="KW-1185">Reference proteome</keyword>
<feature type="domain" description="CAAX prenyl protease 2/Lysostaphin resistance protein A-like" evidence="2">
    <location>
        <begin position="117"/>
        <end position="213"/>
    </location>
</feature>
<feature type="transmembrane region" description="Helical" evidence="1">
    <location>
        <begin position="146"/>
        <end position="166"/>
    </location>
</feature>